<evidence type="ECO:0000313" key="7">
    <source>
        <dbReference type="EMBL" id="GIJ91391.1"/>
    </source>
</evidence>
<evidence type="ECO:0000259" key="4">
    <source>
        <dbReference type="Pfam" id="PF17100"/>
    </source>
</evidence>
<dbReference type="PROSITE" id="PS50297">
    <property type="entry name" value="ANK_REP_REGION"/>
    <property type="match status" value="1"/>
</dbReference>
<dbReference type="Proteomes" id="UP001043456">
    <property type="component" value="Unassembled WGS sequence"/>
</dbReference>
<comment type="caution">
    <text evidence="7">The sequence shown here is derived from an EMBL/GenBank/DDBJ whole genome shotgun (WGS) entry which is preliminary data.</text>
</comment>
<dbReference type="PANTHER" id="PTHR10039">
    <property type="entry name" value="AMELOGENIN"/>
    <property type="match status" value="1"/>
</dbReference>
<evidence type="ECO:0000256" key="3">
    <source>
        <dbReference type="SAM" id="MobiDB-lite"/>
    </source>
</evidence>
<feature type="domain" description="NWD NACHT-NTPase N-terminal" evidence="4">
    <location>
        <begin position="91"/>
        <end position="293"/>
    </location>
</feature>
<dbReference type="InterPro" id="IPR031359">
    <property type="entry name" value="NACHT_N"/>
</dbReference>
<organism evidence="7 8">
    <name type="scientific">Aspergillus pseudoviridinutans</name>
    <dbReference type="NCBI Taxonomy" id="1517512"/>
    <lineage>
        <taxon>Eukaryota</taxon>
        <taxon>Fungi</taxon>
        <taxon>Dikarya</taxon>
        <taxon>Ascomycota</taxon>
        <taxon>Pezizomycotina</taxon>
        <taxon>Eurotiomycetes</taxon>
        <taxon>Eurotiomycetidae</taxon>
        <taxon>Eurotiales</taxon>
        <taxon>Aspergillaceae</taxon>
        <taxon>Aspergillus</taxon>
        <taxon>Aspergillus subgen. Fumigati</taxon>
    </lineage>
</organism>
<evidence type="ECO:0000256" key="1">
    <source>
        <dbReference type="ARBA" id="ARBA00022737"/>
    </source>
</evidence>
<evidence type="ECO:0000259" key="6">
    <source>
        <dbReference type="Pfam" id="PF24883"/>
    </source>
</evidence>
<dbReference type="InterPro" id="IPR027417">
    <property type="entry name" value="P-loop_NTPase"/>
</dbReference>
<feature type="region of interest" description="Disordered" evidence="3">
    <location>
        <begin position="1"/>
        <end position="87"/>
    </location>
</feature>
<protein>
    <recommendedName>
        <fullName evidence="9">NWD NACHT-NTPase N-terminal domain-containing protein</fullName>
    </recommendedName>
</protein>
<dbReference type="OrthoDB" id="163438at2759"/>
<dbReference type="PANTHER" id="PTHR10039:SF14">
    <property type="entry name" value="NACHT DOMAIN-CONTAINING PROTEIN"/>
    <property type="match status" value="1"/>
</dbReference>
<keyword evidence="2" id="KW-0040">ANK repeat</keyword>
<evidence type="ECO:0000313" key="8">
    <source>
        <dbReference type="Proteomes" id="UP001043456"/>
    </source>
</evidence>
<dbReference type="Gene3D" id="3.40.50.300">
    <property type="entry name" value="P-loop containing nucleotide triphosphate hydrolases"/>
    <property type="match status" value="1"/>
</dbReference>
<feature type="compositionally biased region" description="Basic and acidic residues" evidence="3">
    <location>
        <begin position="1"/>
        <end position="10"/>
    </location>
</feature>
<dbReference type="InterPro" id="IPR056884">
    <property type="entry name" value="NPHP3-like_N"/>
</dbReference>
<name>A0A9P3EX01_9EURO</name>
<dbReference type="InterPro" id="IPR054471">
    <property type="entry name" value="GPIID_WHD"/>
</dbReference>
<gene>
    <name evidence="7" type="ORF">Asppvi_010356</name>
</gene>
<proteinExistence type="predicted"/>
<dbReference type="GeneID" id="67008966"/>
<feature type="domain" description="GPI inositol-deacylase winged helix" evidence="5">
    <location>
        <begin position="657"/>
        <end position="753"/>
    </location>
</feature>
<keyword evidence="1" id="KW-0677">Repeat</keyword>
<evidence type="ECO:0000259" key="5">
    <source>
        <dbReference type="Pfam" id="PF22939"/>
    </source>
</evidence>
<dbReference type="PROSITE" id="PS50088">
    <property type="entry name" value="ANK_REPEAT"/>
    <property type="match status" value="1"/>
</dbReference>
<feature type="repeat" description="ANK" evidence="2">
    <location>
        <begin position="852"/>
        <end position="884"/>
    </location>
</feature>
<dbReference type="Gene3D" id="1.25.40.20">
    <property type="entry name" value="Ankyrin repeat-containing domain"/>
    <property type="match status" value="1"/>
</dbReference>
<dbReference type="Pfam" id="PF24883">
    <property type="entry name" value="NPHP3_N"/>
    <property type="match status" value="1"/>
</dbReference>
<keyword evidence="8" id="KW-1185">Reference proteome</keyword>
<dbReference type="Pfam" id="PF22939">
    <property type="entry name" value="WHD_GPIID"/>
    <property type="match status" value="1"/>
</dbReference>
<dbReference type="Pfam" id="PF17100">
    <property type="entry name" value="NACHT_N"/>
    <property type="match status" value="1"/>
</dbReference>
<evidence type="ECO:0008006" key="9">
    <source>
        <dbReference type="Google" id="ProtNLM"/>
    </source>
</evidence>
<dbReference type="Pfam" id="PF12796">
    <property type="entry name" value="Ank_2"/>
    <property type="match status" value="1"/>
</dbReference>
<dbReference type="SUPFAM" id="SSF52540">
    <property type="entry name" value="P-loop containing nucleoside triphosphate hydrolases"/>
    <property type="match status" value="1"/>
</dbReference>
<accession>A0A9P3EX01</accession>
<evidence type="ECO:0000256" key="2">
    <source>
        <dbReference type="PROSITE-ProRule" id="PRU00023"/>
    </source>
</evidence>
<dbReference type="SUPFAM" id="SSF48403">
    <property type="entry name" value="Ankyrin repeat"/>
    <property type="match status" value="1"/>
</dbReference>
<feature type="domain" description="Nephrocystin 3-like N-terminal" evidence="6">
    <location>
        <begin position="375"/>
        <end position="549"/>
    </location>
</feature>
<feature type="compositionally biased region" description="Polar residues" evidence="3">
    <location>
        <begin position="70"/>
        <end position="79"/>
    </location>
</feature>
<reference evidence="7 8" key="1">
    <citation type="submission" date="2018-10" db="EMBL/GenBank/DDBJ databases">
        <title>Pan-genome distribution and transcriptional activeness of fungal secondary metabolism genes in Aspergillus section Fumigati.</title>
        <authorList>
            <person name="Takahashi H."/>
            <person name="Umemura M."/>
            <person name="Ninomiya A."/>
            <person name="Kusuya Y."/>
            <person name="Urayama S."/>
            <person name="Shimizu M."/>
            <person name="Watanabe A."/>
            <person name="Kamei K."/>
            <person name="Yaguchi T."/>
            <person name="Hagiwara D."/>
        </authorList>
    </citation>
    <scope>NUCLEOTIDE SEQUENCE [LARGE SCALE GENOMIC DNA]</scope>
    <source>
        <strain evidence="7 8">IFM 55266</strain>
    </source>
</reference>
<dbReference type="SMART" id="SM00248">
    <property type="entry name" value="ANK"/>
    <property type="match status" value="2"/>
</dbReference>
<dbReference type="InterPro" id="IPR002110">
    <property type="entry name" value="Ankyrin_rpt"/>
</dbReference>
<dbReference type="RefSeq" id="XP_043162137.1">
    <property type="nucleotide sequence ID" value="XM_043306202.1"/>
</dbReference>
<sequence>MGLFSKIREVRQKKKTSGLKGSAGLPSPTAGPPASGPAKTSLIPTSTVQPPRQVELSAPLPPNATPASPEPSTQPTASDATPLPRSDFEPWTRAYEILQTREPELIEDYKKHLGSLQRDGATDADLSTPRSVESIVKQLLDDREKKQWRVSLLVKEVKIREQAERLVKFLLWSDPVVKNALSAQPYAALAWSGVSLVLPLLMSGVTKNEAMLRGFNLIGDVQVYWDICEKTYLRSSHQQNYQDLIEPLAKVYSHIIEYQALVICHLSRAQLSRAWQNVAGWNDWDGKAAKIDELSKQCSSYISPLEAKELRQNRDSQLRQMQESRTILDEIRMVLEADSKLTRRNYEDQKERDLLQDLAADYEGYKDFNPTRVQGTCEWFFKDDRFRKWRDSNTSGLLWVSADPGCGKSVLSRALIDERRLSTNVTTSTVCYFFFKDGDERRMYATNALCAILHQLFTHDPASGLIGHALPSHRNYGKGLAQNFSELWRILMDCADSPDTGEIVCVLDALDECSEHSRRQLIKKLKEFYCQPSRPANPLSKLKFLITSRPYDDLERSFKGFSDTTAYLRFDGDEKSAQISKEINLVIDAKVDEIARDFEEGDRRKISEQLKSMENRTYLWLKLTFDIIEQSPTEYGRRCDVETLLSDLPSEVSQAYEKILGRSKNKIKTETLLQIVLAAARPLTLDEANAALTQALQKLRFISYTELESSLWSPKVFKSIVKNLCGLFISVYDSKFSFIHQTAREFLIHPERKGKWQGRLNMSKSHGKMSLVCLAYLSYLDGQSPVTEIKEQFPLAQYSARYWMDHARHAETQKDVQESILNFFQQREAYDVWGDLFDPDRLGDEEPRRCVKMATPLYYASLAGLQRTVELLIEKGADVNAQEGRYGYALQAASQGGYKEVVQLLLEKGAEYGNAL</sequence>
<dbReference type="AlphaFoldDB" id="A0A9P3EX01"/>
<dbReference type="EMBL" id="BHVY01000008">
    <property type="protein sequence ID" value="GIJ91391.1"/>
    <property type="molecule type" value="Genomic_DNA"/>
</dbReference>
<dbReference type="InterPro" id="IPR036770">
    <property type="entry name" value="Ankyrin_rpt-contain_sf"/>
</dbReference>